<keyword evidence="5" id="KW-1185">Reference proteome</keyword>
<protein>
    <recommendedName>
        <fullName evidence="3">PWI domain-containing protein</fullName>
    </recommendedName>
</protein>
<dbReference type="Pfam" id="PF01480">
    <property type="entry name" value="PWI"/>
    <property type="match status" value="1"/>
</dbReference>
<dbReference type="GO" id="GO:0006397">
    <property type="term" value="P:mRNA processing"/>
    <property type="evidence" value="ECO:0007669"/>
    <property type="project" value="UniProtKB-KW"/>
</dbReference>
<keyword evidence="1" id="KW-0507">mRNA processing</keyword>
<dbReference type="PROSITE" id="PS51025">
    <property type="entry name" value="PWI"/>
    <property type="match status" value="1"/>
</dbReference>
<dbReference type="SUPFAM" id="SSF101233">
    <property type="entry name" value="PWI domain"/>
    <property type="match status" value="1"/>
</dbReference>
<reference evidence="4" key="1">
    <citation type="submission" date="2022-11" db="EMBL/GenBank/DDBJ databases">
        <authorList>
            <person name="Petersen C."/>
        </authorList>
    </citation>
    <scope>NUCLEOTIDE SEQUENCE</scope>
    <source>
        <strain evidence="4">IBT 21917</strain>
    </source>
</reference>
<evidence type="ECO:0000259" key="3">
    <source>
        <dbReference type="PROSITE" id="PS51025"/>
    </source>
</evidence>
<dbReference type="EMBL" id="JAPQKO010000005">
    <property type="protein sequence ID" value="KAJ5161219.1"/>
    <property type="molecule type" value="Genomic_DNA"/>
</dbReference>
<dbReference type="GO" id="GO:0005681">
    <property type="term" value="C:spliceosomal complex"/>
    <property type="evidence" value="ECO:0007669"/>
    <property type="project" value="TreeGrafter"/>
</dbReference>
<comment type="caution">
    <text evidence="4">The sequence shown here is derived from an EMBL/GenBank/DDBJ whole genome shotgun (WGS) entry which is preliminary data.</text>
</comment>
<proteinExistence type="predicted"/>
<feature type="compositionally biased region" description="Basic residues" evidence="2">
    <location>
        <begin position="133"/>
        <end position="143"/>
    </location>
</feature>
<dbReference type="PANTHER" id="PTHR23148:SF0">
    <property type="entry name" value="SERINE_ARGININE REPETITIVE MATRIX PROTEIN 1"/>
    <property type="match status" value="1"/>
</dbReference>
<dbReference type="PANTHER" id="PTHR23148">
    <property type="entry name" value="SERINE/ARGININE REGULATED NUCLEAR MATRIX PROTEIN"/>
    <property type="match status" value="1"/>
</dbReference>
<dbReference type="InterPro" id="IPR002483">
    <property type="entry name" value="PWI_dom"/>
</dbReference>
<dbReference type="GO" id="GO:0003723">
    <property type="term" value="F:RNA binding"/>
    <property type="evidence" value="ECO:0007669"/>
    <property type="project" value="TreeGrafter"/>
</dbReference>
<gene>
    <name evidence="4" type="ORF">N7492_006611</name>
</gene>
<dbReference type="GO" id="GO:0048024">
    <property type="term" value="P:regulation of mRNA splicing, via spliceosome"/>
    <property type="evidence" value="ECO:0007669"/>
    <property type="project" value="TreeGrafter"/>
</dbReference>
<organism evidence="4 5">
    <name type="scientific">Penicillium capsulatum</name>
    <dbReference type="NCBI Taxonomy" id="69766"/>
    <lineage>
        <taxon>Eukaryota</taxon>
        <taxon>Fungi</taxon>
        <taxon>Dikarya</taxon>
        <taxon>Ascomycota</taxon>
        <taxon>Pezizomycotina</taxon>
        <taxon>Eurotiomycetes</taxon>
        <taxon>Eurotiomycetidae</taxon>
        <taxon>Eurotiales</taxon>
        <taxon>Aspergillaceae</taxon>
        <taxon>Penicillium</taxon>
    </lineage>
</organism>
<accession>A0A9W9HY95</accession>
<dbReference type="InterPro" id="IPR052225">
    <property type="entry name" value="Ser/Arg_repetitive_matrix"/>
</dbReference>
<feature type="region of interest" description="Disordered" evidence="2">
    <location>
        <begin position="132"/>
        <end position="152"/>
    </location>
</feature>
<dbReference type="AlphaFoldDB" id="A0A9W9HY95"/>
<evidence type="ECO:0000313" key="4">
    <source>
        <dbReference type="EMBL" id="KAJ5161219.1"/>
    </source>
</evidence>
<evidence type="ECO:0000313" key="5">
    <source>
        <dbReference type="Proteomes" id="UP001146351"/>
    </source>
</evidence>
<reference evidence="4" key="2">
    <citation type="journal article" date="2023" name="IMA Fungus">
        <title>Comparative genomic study of the Penicillium genus elucidates a diverse pangenome and 15 lateral gene transfer events.</title>
        <authorList>
            <person name="Petersen C."/>
            <person name="Sorensen T."/>
            <person name="Nielsen M.R."/>
            <person name="Sondergaard T.E."/>
            <person name="Sorensen J.L."/>
            <person name="Fitzpatrick D.A."/>
            <person name="Frisvad J.C."/>
            <person name="Nielsen K.L."/>
        </authorList>
    </citation>
    <scope>NUCLEOTIDE SEQUENCE</scope>
    <source>
        <strain evidence="4">IBT 21917</strain>
    </source>
</reference>
<sequence length="312" mass="34383">MATPVDAKLLRQTKFPPEFSRKVDMTKVNIEVIKKWIASRISQILGNEDDVIIELCFNLLEASRYPDIKALQIQLTGFLDKDTSKFCKELWSLCLSGQENPQGVPKELLEAKKLELMQEKLYMFSIDGIPNRRTARSKPKKLPKPLDARRNKTKPASVTWRICDGESVQIVDEADVVVVTMVLITTDEARGLRHPGIEAGTDTVNPHLVVISILTSRPAVIEAAVHRAPFLVPVHLPDLLPVRRVGTDMTGAIDLGAAAAAPLVDLRRPIEAAEKRGVARTTVIDTDPLSALHHAHELPEETEADGVLSPAA</sequence>
<dbReference type="InterPro" id="IPR036483">
    <property type="entry name" value="PWI_dom_sf"/>
</dbReference>
<dbReference type="Gene3D" id="1.20.1390.10">
    <property type="entry name" value="PWI domain"/>
    <property type="match status" value="1"/>
</dbReference>
<dbReference type="OrthoDB" id="163257at2759"/>
<feature type="domain" description="PWI" evidence="3">
    <location>
        <begin position="12"/>
        <end position="111"/>
    </location>
</feature>
<evidence type="ECO:0000256" key="2">
    <source>
        <dbReference type="SAM" id="MobiDB-lite"/>
    </source>
</evidence>
<evidence type="ECO:0000256" key="1">
    <source>
        <dbReference type="ARBA" id="ARBA00022664"/>
    </source>
</evidence>
<dbReference type="SMART" id="SM00311">
    <property type="entry name" value="PWI"/>
    <property type="match status" value="1"/>
</dbReference>
<dbReference type="Proteomes" id="UP001146351">
    <property type="component" value="Unassembled WGS sequence"/>
</dbReference>
<name>A0A9W9HY95_9EURO</name>